<evidence type="ECO:0008006" key="4">
    <source>
        <dbReference type="Google" id="ProtNLM"/>
    </source>
</evidence>
<sequence length="300" mass="33418">MSDDSNMGFNHDPIMASTLNRHAISFQSGVAPSTSGMASFGNQVNMSGMILSGNSGMMNNTSGMTQVGNSSGGFLLDSVPDLKNEAGVSVEWSSEEQARLEHGLIKYADEPTIMRYIKIAATLHDKTTRDVAMRCRWTTNERNGKRRKPDEHHLGRKTKDRKDMLMEIPKANVPRAAPVNMSAYCPVIQQVDRNDLISCEAFSGTTRRLLDENADVFNQIVNNFSVYKMTENIDLFCRSRNNITTILSNMRDMPGIMSQMPPLPVSINQDLANIVLPISTQAVLYNSPSRNHLMKQEPRC</sequence>
<gene>
    <name evidence="2" type="ORF">C5167_050456</name>
</gene>
<protein>
    <recommendedName>
        <fullName evidence="4">Myb-like domain-containing protein</fullName>
    </recommendedName>
</protein>
<feature type="region of interest" description="Disordered" evidence="1">
    <location>
        <begin position="140"/>
        <end position="159"/>
    </location>
</feature>
<dbReference type="EMBL" id="CM010722">
    <property type="protein sequence ID" value="RZC74979.1"/>
    <property type="molecule type" value="Genomic_DNA"/>
</dbReference>
<evidence type="ECO:0000256" key="1">
    <source>
        <dbReference type="SAM" id="MobiDB-lite"/>
    </source>
</evidence>
<name>A0A4Y7KSP1_PAPSO</name>
<dbReference type="Proteomes" id="UP000316621">
    <property type="component" value="Chromosome 8"/>
</dbReference>
<accession>A0A4Y7KSP1</accession>
<dbReference type="PANTHER" id="PTHR14000:SF6">
    <property type="entry name" value="OS02G0631200 PROTEIN"/>
    <property type="match status" value="1"/>
</dbReference>
<evidence type="ECO:0000313" key="3">
    <source>
        <dbReference type="Proteomes" id="UP000316621"/>
    </source>
</evidence>
<dbReference type="PANTHER" id="PTHR14000">
    <property type="entry name" value="FINGER CCCH DOMAIN PROTEIN, PUTATIVE (DUF3755)-RELATED"/>
    <property type="match status" value="1"/>
</dbReference>
<dbReference type="Pfam" id="PF12579">
    <property type="entry name" value="DUF3755"/>
    <property type="match status" value="1"/>
</dbReference>
<reference evidence="2 3" key="1">
    <citation type="journal article" date="2018" name="Science">
        <title>The opium poppy genome and morphinan production.</title>
        <authorList>
            <person name="Guo L."/>
            <person name="Winzer T."/>
            <person name="Yang X."/>
            <person name="Li Y."/>
            <person name="Ning Z."/>
            <person name="He Z."/>
            <person name="Teodor R."/>
            <person name="Lu Y."/>
            <person name="Bowser T.A."/>
            <person name="Graham I.A."/>
            <person name="Ye K."/>
        </authorList>
    </citation>
    <scope>NUCLEOTIDE SEQUENCE [LARGE SCALE GENOMIC DNA]</scope>
    <source>
        <strain evidence="3">cv. HN1</strain>
        <tissue evidence="2">Leaves</tissue>
    </source>
</reference>
<organism evidence="2 3">
    <name type="scientific">Papaver somniferum</name>
    <name type="common">Opium poppy</name>
    <dbReference type="NCBI Taxonomy" id="3469"/>
    <lineage>
        <taxon>Eukaryota</taxon>
        <taxon>Viridiplantae</taxon>
        <taxon>Streptophyta</taxon>
        <taxon>Embryophyta</taxon>
        <taxon>Tracheophyta</taxon>
        <taxon>Spermatophyta</taxon>
        <taxon>Magnoliopsida</taxon>
        <taxon>Ranunculales</taxon>
        <taxon>Papaveraceae</taxon>
        <taxon>Papaveroideae</taxon>
        <taxon>Papaver</taxon>
    </lineage>
</organism>
<evidence type="ECO:0000313" key="2">
    <source>
        <dbReference type="EMBL" id="RZC74979.1"/>
    </source>
</evidence>
<dbReference type="OrthoDB" id="19768at2759"/>
<dbReference type="OMA" id="LHMILPE"/>
<dbReference type="STRING" id="3469.A0A4Y7KSP1"/>
<dbReference type="InterPro" id="IPR022228">
    <property type="entry name" value="DUF3755"/>
</dbReference>
<proteinExistence type="predicted"/>
<dbReference type="AlphaFoldDB" id="A0A4Y7KSP1"/>
<dbReference type="Gramene" id="RZC74979">
    <property type="protein sequence ID" value="RZC74979"/>
    <property type="gene ID" value="C5167_050456"/>
</dbReference>
<keyword evidence="3" id="KW-1185">Reference proteome</keyword>